<accession>A0A7J5TYE5</accession>
<protein>
    <submittedName>
        <fullName evidence="1">Uncharacterized protein</fullName>
    </submittedName>
</protein>
<keyword evidence="2" id="KW-1185">Reference proteome</keyword>
<dbReference type="RefSeq" id="WP_152124701.1">
    <property type="nucleotide sequence ID" value="NZ_WELI01000005.1"/>
</dbReference>
<dbReference type="EMBL" id="WELI01000005">
    <property type="protein sequence ID" value="KAB7730091.1"/>
    <property type="molecule type" value="Genomic_DNA"/>
</dbReference>
<sequence length="151" mass="16846">MNIELLLSSEETTAELLDTLVLHRPGQGRPPLSVQFLCRPKGATARRQDARMSLPPLSWFEAYQLQAFTGKLATATGSESYQVELPEAGLRLTGLATRSANRLAEARLIRVEPLRNAARMFVPFSLNGTPADIRAYARVLYNRLWEAFCRG</sequence>
<evidence type="ECO:0000313" key="1">
    <source>
        <dbReference type="EMBL" id="KAB7730091.1"/>
    </source>
</evidence>
<comment type="caution">
    <text evidence="1">The sequence shown here is derived from an EMBL/GenBank/DDBJ whole genome shotgun (WGS) entry which is preliminary data.</text>
</comment>
<dbReference type="AlphaFoldDB" id="A0A7J5TYE5"/>
<proteinExistence type="predicted"/>
<gene>
    <name evidence="1" type="ORF">F5984_12985</name>
</gene>
<name>A0A7J5TYE5_9BACT</name>
<evidence type="ECO:0000313" key="2">
    <source>
        <dbReference type="Proteomes" id="UP000488299"/>
    </source>
</evidence>
<organism evidence="1 2">
    <name type="scientific">Rudanella paleaurantiibacter</name>
    <dbReference type="NCBI Taxonomy" id="2614655"/>
    <lineage>
        <taxon>Bacteria</taxon>
        <taxon>Pseudomonadati</taxon>
        <taxon>Bacteroidota</taxon>
        <taxon>Cytophagia</taxon>
        <taxon>Cytophagales</taxon>
        <taxon>Cytophagaceae</taxon>
        <taxon>Rudanella</taxon>
    </lineage>
</organism>
<dbReference type="Proteomes" id="UP000488299">
    <property type="component" value="Unassembled WGS sequence"/>
</dbReference>
<reference evidence="1 2" key="1">
    <citation type="submission" date="2019-10" db="EMBL/GenBank/DDBJ databases">
        <title>Rudanella paleaurantiibacter sp. nov., isolated from sludge.</title>
        <authorList>
            <person name="Xu S.Q."/>
        </authorList>
    </citation>
    <scope>NUCLEOTIDE SEQUENCE [LARGE SCALE GENOMIC DNA]</scope>
    <source>
        <strain evidence="1 2">HX-22-17</strain>
    </source>
</reference>